<keyword evidence="7" id="KW-1185">Reference proteome</keyword>
<comment type="subunit">
    <text evidence="4">Homohexamer; trimer of homodimers.</text>
</comment>
<reference evidence="6 7" key="1">
    <citation type="journal article" date="2012" name="Science">
        <title>Ecological populations of bacteria act as socially cohesive units of antibiotic production and resistance.</title>
        <authorList>
            <person name="Cordero O.X."/>
            <person name="Wildschutte H."/>
            <person name="Kirkup B."/>
            <person name="Proehl S."/>
            <person name="Ngo L."/>
            <person name="Hussain F."/>
            <person name="Le Roux F."/>
            <person name="Mincer T."/>
            <person name="Polz M.F."/>
        </authorList>
    </citation>
    <scope>NUCLEOTIDE SEQUENCE [LARGE SCALE GENOMIC DNA]</scope>
    <source>
        <strain evidence="6 7">FF-238</strain>
    </source>
</reference>
<dbReference type="GO" id="GO:0006152">
    <property type="term" value="P:purine nucleoside catabolic process"/>
    <property type="evidence" value="ECO:0007669"/>
    <property type="project" value="TreeGrafter"/>
</dbReference>
<feature type="active site" description="Proton donor" evidence="4">
    <location>
        <position position="204"/>
    </location>
</feature>
<dbReference type="HAMAP" id="MF_01627">
    <property type="entry name" value="Pur_nucleosid_phosp"/>
    <property type="match status" value="1"/>
</dbReference>
<evidence type="ECO:0000256" key="2">
    <source>
        <dbReference type="ARBA" id="ARBA00022676"/>
    </source>
</evidence>
<feature type="domain" description="Nucleoside phosphorylase" evidence="5">
    <location>
        <begin position="16"/>
        <end position="228"/>
    </location>
</feature>
<feature type="site" description="Important for catalytic activity" evidence="4">
    <location>
        <position position="217"/>
    </location>
</feature>
<feature type="binding site" description="in other chain" evidence="4">
    <location>
        <begin position="87"/>
        <end position="90"/>
    </location>
    <ligand>
        <name>phosphate</name>
        <dbReference type="ChEBI" id="CHEBI:43474"/>
        <note>ligand shared between dimeric partners</note>
    </ligand>
</feature>
<name>A0A1E5D411_9VIBR</name>
<dbReference type="EMBL" id="AJYW02000051">
    <property type="protein sequence ID" value="OEE78305.1"/>
    <property type="molecule type" value="Genomic_DNA"/>
</dbReference>
<dbReference type="GO" id="GO:0004731">
    <property type="term" value="F:purine-nucleoside phosphorylase activity"/>
    <property type="evidence" value="ECO:0007669"/>
    <property type="project" value="UniProtKB-UniRule"/>
</dbReference>
<dbReference type="NCBIfam" id="NF004489">
    <property type="entry name" value="PRK05819.1"/>
    <property type="match status" value="1"/>
</dbReference>
<comment type="caution">
    <text evidence="6">The sequence shown here is derived from an EMBL/GenBank/DDBJ whole genome shotgun (WGS) entry which is preliminary data.</text>
</comment>
<evidence type="ECO:0000313" key="6">
    <source>
        <dbReference type="EMBL" id="OEE78305.1"/>
    </source>
</evidence>
<feature type="binding site" evidence="4">
    <location>
        <position position="43"/>
    </location>
    <ligand>
        <name>phosphate</name>
        <dbReference type="ChEBI" id="CHEBI:43474"/>
        <note>ligand shared between dimeric partners</note>
    </ligand>
</feature>
<dbReference type="InterPro" id="IPR035994">
    <property type="entry name" value="Nucleoside_phosphorylase_sf"/>
</dbReference>
<comment type="catalytic activity">
    <reaction evidence="4">
        <text>a purine 2'-deoxy-D-ribonucleoside + phosphate = a purine nucleobase + 2-deoxy-alpha-D-ribose 1-phosphate</text>
        <dbReference type="Rhea" id="RHEA:36431"/>
        <dbReference type="ChEBI" id="CHEBI:26386"/>
        <dbReference type="ChEBI" id="CHEBI:43474"/>
        <dbReference type="ChEBI" id="CHEBI:57259"/>
        <dbReference type="ChEBI" id="CHEBI:142361"/>
        <dbReference type="EC" id="2.4.2.1"/>
    </reaction>
</comment>
<feature type="binding site" description="in other chain" evidence="4">
    <location>
        <position position="20"/>
    </location>
    <ligand>
        <name>phosphate</name>
        <dbReference type="ChEBI" id="CHEBI:43474"/>
        <note>ligand shared between dimeric partners</note>
    </ligand>
</feature>
<feature type="binding site" description="in other chain" evidence="4">
    <location>
        <begin position="179"/>
        <end position="181"/>
    </location>
    <ligand>
        <name>a purine D-ribonucleoside</name>
        <dbReference type="ChEBI" id="CHEBI:142355"/>
        <note>ligand shared between dimeric partners</note>
    </ligand>
</feature>
<dbReference type="RefSeq" id="WP_017054777.1">
    <property type="nucleotide sequence ID" value="NZ_AJYW02000051.1"/>
</dbReference>
<dbReference type="Gene3D" id="3.40.50.1580">
    <property type="entry name" value="Nucleoside phosphorylase domain"/>
    <property type="match status" value="1"/>
</dbReference>
<keyword evidence="2 4" id="KW-0328">Glycosyltransferase</keyword>
<dbReference type="EC" id="2.4.2.1" evidence="4"/>
<evidence type="ECO:0000256" key="1">
    <source>
        <dbReference type="ARBA" id="ARBA00010456"/>
    </source>
</evidence>
<feature type="binding site" description="in other chain" evidence="4">
    <location>
        <begin position="203"/>
        <end position="204"/>
    </location>
    <ligand>
        <name>a purine D-ribonucleoside</name>
        <dbReference type="ChEBI" id="CHEBI:142355"/>
        <note>ligand shared between dimeric partners</note>
    </ligand>
</feature>
<dbReference type="InterPro" id="IPR000845">
    <property type="entry name" value="Nucleoside_phosphorylase_d"/>
</dbReference>
<dbReference type="NCBIfam" id="TIGR00107">
    <property type="entry name" value="deoD"/>
    <property type="match status" value="1"/>
</dbReference>
<dbReference type="Proteomes" id="UP000094165">
    <property type="component" value="Unassembled WGS sequence"/>
</dbReference>
<dbReference type="PANTHER" id="PTHR43691">
    <property type="entry name" value="URIDINE PHOSPHORYLASE"/>
    <property type="match status" value="1"/>
</dbReference>
<dbReference type="InterPro" id="IPR018016">
    <property type="entry name" value="Nucleoside_phosphorylase_CS"/>
</dbReference>
<gene>
    <name evidence="4" type="primary">deoD</name>
    <name evidence="6" type="ORF">A130_03410</name>
</gene>
<evidence type="ECO:0000259" key="5">
    <source>
        <dbReference type="Pfam" id="PF01048"/>
    </source>
</evidence>
<dbReference type="PROSITE" id="PS01232">
    <property type="entry name" value="PNP_UDP_1"/>
    <property type="match status" value="1"/>
</dbReference>
<evidence type="ECO:0000256" key="4">
    <source>
        <dbReference type="HAMAP-Rule" id="MF_01627"/>
    </source>
</evidence>
<proteinExistence type="inferred from homology"/>
<dbReference type="GO" id="GO:0005829">
    <property type="term" value="C:cytosol"/>
    <property type="evidence" value="ECO:0007669"/>
    <property type="project" value="TreeGrafter"/>
</dbReference>
<dbReference type="InterPro" id="IPR004402">
    <property type="entry name" value="DeoD-type"/>
</dbReference>
<evidence type="ECO:0000313" key="7">
    <source>
        <dbReference type="Proteomes" id="UP000094165"/>
    </source>
</evidence>
<feature type="binding site" evidence="4">
    <location>
        <position position="4"/>
    </location>
    <ligand>
        <name>a purine D-ribonucleoside</name>
        <dbReference type="ChEBI" id="CHEBI:142355"/>
        <note>ligand shared between dimeric partners</note>
    </ligand>
</feature>
<comment type="similarity">
    <text evidence="1 4">Belongs to the PNP/UDP phosphorylase family.</text>
</comment>
<dbReference type="AlphaFoldDB" id="A0A1E5D411"/>
<evidence type="ECO:0000256" key="3">
    <source>
        <dbReference type="ARBA" id="ARBA00022679"/>
    </source>
</evidence>
<dbReference type="SUPFAM" id="SSF53167">
    <property type="entry name" value="Purine and uridine phosphorylases"/>
    <property type="match status" value="1"/>
</dbReference>
<comment type="catalytic activity">
    <reaction evidence="4">
        <text>a purine D-ribonucleoside + phosphate = a purine nucleobase + alpha-D-ribose 1-phosphate</text>
        <dbReference type="Rhea" id="RHEA:19805"/>
        <dbReference type="ChEBI" id="CHEBI:26386"/>
        <dbReference type="ChEBI" id="CHEBI:43474"/>
        <dbReference type="ChEBI" id="CHEBI:57720"/>
        <dbReference type="ChEBI" id="CHEBI:142355"/>
        <dbReference type="EC" id="2.4.2.1"/>
    </reaction>
</comment>
<keyword evidence="3 4" id="KW-0808">Transferase</keyword>
<accession>A0A1E5D411</accession>
<feature type="binding site" description="in other chain" evidence="4">
    <location>
        <position position="24"/>
    </location>
    <ligand>
        <name>phosphate</name>
        <dbReference type="ChEBI" id="CHEBI:43474"/>
        <note>ligand shared between dimeric partners</note>
    </ligand>
</feature>
<dbReference type="PANTHER" id="PTHR43691:SF2">
    <property type="entry name" value="PURINE NUCLEOSIDE PHOSPHORYLASE DEOD-TYPE"/>
    <property type="match status" value="1"/>
</dbReference>
<protein>
    <recommendedName>
        <fullName evidence="4">Purine nucleoside phosphorylase DeoD-type</fullName>
        <shortName evidence="4">PNP</shortName>
        <ecNumber evidence="4">2.4.2.1</ecNumber>
    </recommendedName>
</protein>
<dbReference type="NCBIfam" id="NF009914">
    <property type="entry name" value="PRK13374.1"/>
    <property type="match status" value="1"/>
</dbReference>
<organism evidence="6 7">
    <name type="scientific">Vibrio genomosp. F6 str. FF-238</name>
    <dbReference type="NCBI Taxonomy" id="1191298"/>
    <lineage>
        <taxon>Bacteria</taxon>
        <taxon>Pseudomonadati</taxon>
        <taxon>Pseudomonadota</taxon>
        <taxon>Gammaproteobacteria</taxon>
        <taxon>Vibrionales</taxon>
        <taxon>Vibrionaceae</taxon>
        <taxon>Vibrio</taxon>
    </lineage>
</organism>
<dbReference type="Pfam" id="PF01048">
    <property type="entry name" value="PNP_UDP_1"/>
    <property type="match status" value="1"/>
</dbReference>
<comment type="function">
    <text evidence="4">Catalyzes the reversible phosphorolytic breakdown of the N-glycosidic bond in the beta-(deoxy)ribonucleoside molecules, with the formation of the corresponding free purine bases and pentose-1-phosphate.</text>
</comment>
<dbReference type="CDD" id="cd09006">
    <property type="entry name" value="PNP_EcPNPI-like"/>
    <property type="match status" value="1"/>
</dbReference>
<sequence>MTPHINAPQGAFAETVLFPGDPLRAKYIAEHYLESAKQVCDVRNMFGYTGYYKGKKISVMGHGMGIPSVSIYAHELINEYNVKKLIRVGSCGGVSDDIFVRDIIVATGASTASTTNRTRLAGYDYAAVPDFELLKACWETADSHKIPARFGSIFTNDLFYGKDPNLMPALLKMNILACEMETSALFAIAAESHVQALSILTVSDHIISGEETTAEERETTFNQMMELALETALKD</sequence>